<evidence type="ECO:0000313" key="2">
    <source>
        <dbReference type="EMBL" id="KAE9456718.1"/>
    </source>
</evidence>
<accession>A0A6A4LQV1</accession>
<dbReference type="Proteomes" id="UP000428333">
    <property type="component" value="Linkage Group LG06"/>
</dbReference>
<sequence length="341" mass="39277">MLGWGTDHRHVKVEGIYLIVLCELLYIHPLGLSAVKVRLMAISRSEEMAKLVSQIAQLGVIRFRSWSRGYQTLAQIVPKQHDETAVGEKLVNMLRIQTRSYSMTVHARNNQKDRTTAVSIEDQNKAVSQFAGKNPVGVRNHKIGENVSRKDKISFLVDTLVNLKDSKEAIYSALDAWVAWEQNFPIASLKRVLAILENDQQWHRIVQVIKWMLSKGQGNTMGTYGQLIRALDMDHRVQEAHEVWVKKIGCDLHSVSWQLCNRMISIYYRNNMMENVVKLFKGLEDFDRLPPDKSIVQKVANAYEILGLLEERDRVLEKYKSLFSVTGRPKKPRILSKKKKR</sequence>
<proteinExistence type="predicted"/>
<feature type="transmembrane region" description="Helical" evidence="1">
    <location>
        <begin position="15"/>
        <end position="35"/>
    </location>
</feature>
<name>A0A6A4LQV1_9ERIC</name>
<dbReference type="PANTHER" id="PTHR47603">
    <property type="entry name" value="PPR CONTAINING-LIKE PROTEIN"/>
    <property type="match status" value="1"/>
</dbReference>
<dbReference type="Gene3D" id="1.25.40.10">
    <property type="entry name" value="Tetratricopeptide repeat domain"/>
    <property type="match status" value="1"/>
</dbReference>
<dbReference type="OrthoDB" id="1878928at2759"/>
<organism evidence="2 3">
    <name type="scientific">Rhododendron williamsianum</name>
    <dbReference type="NCBI Taxonomy" id="262921"/>
    <lineage>
        <taxon>Eukaryota</taxon>
        <taxon>Viridiplantae</taxon>
        <taxon>Streptophyta</taxon>
        <taxon>Embryophyta</taxon>
        <taxon>Tracheophyta</taxon>
        <taxon>Spermatophyta</taxon>
        <taxon>Magnoliopsida</taxon>
        <taxon>eudicotyledons</taxon>
        <taxon>Gunneridae</taxon>
        <taxon>Pentapetalae</taxon>
        <taxon>asterids</taxon>
        <taxon>Ericales</taxon>
        <taxon>Ericaceae</taxon>
        <taxon>Ericoideae</taxon>
        <taxon>Rhodoreae</taxon>
        <taxon>Rhododendron</taxon>
    </lineage>
</organism>
<evidence type="ECO:0000313" key="3">
    <source>
        <dbReference type="Proteomes" id="UP000428333"/>
    </source>
</evidence>
<comment type="caution">
    <text evidence="2">The sequence shown here is derived from an EMBL/GenBank/DDBJ whole genome shotgun (WGS) entry which is preliminary data.</text>
</comment>
<feature type="non-terminal residue" evidence="2">
    <location>
        <position position="1"/>
    </location>
</feature>
<dbReference type="EMBL" id="QEFC01001573">
    <property type="protein sequence ID" value="KAE9456718.1"/>
    <property type="molecule type" value="Genomic_DNA"/>
</dbReference>
<keyword evidence="1" id="KW-1133">Transmembrane helix</keyword>
<protein>
    <recommendedName>
        <fullName evidence="4">Pentacotripeptide-repeat region of PRORP domain-containing protein</fullName>
    </recommendedName>
</protein>
<gene>
    <name evidence="2" type="ORF">C3L33_11378</name>
</gene>
<evidence type="ECO:0008006" key="4">
    <source>
        <dbReference type="Google" id="ProtNLM"/>
    </source>
</evidence>
<keyword evidence="3" id="KW-1185">Reference proteome</keyword>
<evidence type="ECO:0000256" key="1">
    <source>
        <dbReference type="SAM" id="Phobius"/>
    </source>
</evidence>
<dbReference type="PANTHER" id="PTHR47603:SF1">
    <property type="entry name" value="PPR CONTAINING-LIKE PROTEIN"/>
    <property type="match status" value="1"/>
</dbReference>
<keyword evidence="1" id="KW-0812">Transmembrane</keyword>
<reference evidence="2 3" key="1">
    <citation type="journal article" date="2019" name="Genome Biol. Evol.">
        <title>The Rhododendron genome and chromosomal organization provide insight into shared whole-genome duplications across the heath family (Ericaceae).</title>
        <authorList>
            <person name="Soza V.L."/>
            <person name="Lindsley D."/>
            <person name="Waalkes A."/>
            <person name="Ramage E."/>
            <person name="Patwardhan R.P."/>
            <person name="Burton J.N."/>
            <person name="Adey A."/>
            <person name="Kumar A."/>
            <person name="Qiu R."/>
            <person name="Shendure J."/>
            <person name="Hall B."/>
        </authorList>
    </citation>
    <scope>NUCLEOTIDE SEQUENCE [LARGE SCALE GENOMIC DNA]</scope>
    <source>
        <strain evidence="2">RSF 1966-606</strain>
    </source>
</reference>
<dbReference type="InterPro" id="IPR011990">
    <property type="entry name" value="TPR-like_helical_dom_sf"/>
</dbReference>
<keyword evidence="1" id="KW-0472">Membrane</keyword>
<dbReference type="AlphaFoldDB" id="A0A6A4LQV1"/>